<comment type="pathway">
    <text evidence="4">tRNA modification; tRNA-queuosine biosynthesis.</text>
</comment>
<keyword evidence="4" id="KW-0479">Metal-binding</keyword>
<keyword evidence="1 4" id="KW-0328">Glycosyltransferase</keyword>
<dbReference type="NCBIfam" id="TIGR00430">
    <property type="entry name" value="Q_tRNA_tgt"/>
    <property type="match status" value="1"/>
</dbReference>
<feature type="binding site" evidence="4">
    <location>
        <position position="206"/>
    </location>
    <ligand>
        <name>substrate</name>
    </ligand>
</feature>
<keyword evidence="2 4" id="KW-0808">Transferase</keyword>
<organism evidence="6 7">
    <name type="scientific">Berkelbacteria bacterium GW2011_GWB1_38_5</name>
    <dbReference type="NCBI Taxonomy" id="1618336"/>
    <lineage>
        <taxon>Bacteria</taxon>
        <taxon>Candidatus Berkelbacteria</taxon>
    </lineage>
</organism>
<feature type="binding site" evidence="4">
    <location>
        <position position="336"/>
    </location>
    <ligand>
        <name>Zn(2+)</name>
        <dbReference type="ChEBI" id="CHEBI:29105"/>
    </ligand>
</feature>
<feature type="active site" description="Proton acceptor" evidence="4">
    <location>
        <position position="94"/>
    </location>
</feature>
<accession>A0A0G0K3E5</accession>
<feature type="binding site" evidence="4">
    <location>
        <position position="366"/>
    </location>
    <ligand>
        <name>Zn(2+)</name>
        <dbReference type="ChEBI" id="CHEBI:29105"/>
    </ligand>
</feature>
<dbReference type="HAMAP" id="MF_00168">
    <property type="entry name" value="Q_tRNA_Tgt"/>
    <property type="match status" value="1"/>
</dbReference>
<keyword evidence="4" id="KW-0671">Queuosine biosynthesis</keyword>
<dbReference type="SUPFAM" id="SSF51713">
    <property type="entry name" value="tRNA-guanine transglycosylase"/>
    <property type="match status" value="1"/>
</dbReference>
<dbReference type="GO" id="GO:0046872">
    <property type="term" value="F:metal ion binding"/>
    <property type="evidence" value="ECO:0007669"/>
    <property type="project" value="UniProtKB-KW"/>
</dbReference>
<evidence type="ECO:0000256" key="1">
    <source>
        <dbReference type="ARBA" id="ARBA00022676"/>
    </source>
</evidence>
<keyword evidence="4" id="KW-0862">Zinc</keyword>
<dbReference type="InterPro" id="IPR050076">
    <property type="entry name" value="ArchSynthase1/Queuine_TRR"/>
</dbReference>
<dbReference type="Proteomes" id="UP000034498">
    <property type="component" value="Unassembled WGS sequence"/>
</dbReference>
<protein>
    <recommendedName>
        <fullName evidence="4">Queuine tRNA-ribosyltransferase</fullName>
        <ecNumber evidence="4">2.4.2.29</ecNumber>
    </recommendedName>
    <alternativeName>
        <fullName evidence="4">Guanine insertion enzyme</fullName>
    </alternativeName>
    <alternativeName>
        <fullName evidence="4">tRNA-guanine transglycosylase</fullName>
    </alternativeName>
</protein>
<reference evidence="6 7" key="1">
    <citation type="journal article" date="2015" name="Nature">
        <title>rRNA introns, odd ribosomes, and small enigmatic genomes across a large radiation of phyla.</title>
        <authorList>
            <person name="Brown C.T."/>
            <person name="Hug L.A."/>
            <person name="Thomas B.C."/>
            <person name="Sharon I."/>
            <person name="Castelle C.J."/>
            <person name="Singh A."/>
            <person name="Wilkins M.J."/>
            <person name="Williams K.H."/>
            <person name="Banfield J.F."/>
        </authorList>
    </citation>
    <scope>NUCLEOTIDE SEQUENCE [LARGE SCALE GENOMIC DNA]</scope>
</reference>
<dbReference type="GO" id="GO:0008479">
    <property type="term" value="F:tRNA-guanosine(34) queuine transglycosylase activity"/>
    <property type="evidence" value="ECO:0007669"/>
    <property type="project" value="UniProtKB-UniRule"/>
</dbReference>
<feature type="binding site" evidence="4">
    <location>
        <position position="161"/>
    </location>
    <ligand>
        <name>substrate</name>
    </ligand>
</feature>
<dbReference type="EMBL" id="LBUX01000010">
    <property type="protein sequence ID" value="KKQ74233.1"/>
    <property type="molecule type" value="Genomic_DNA"/>
</dbReference>
<evidence type="ECO:0000259" key="5">
    <source>
        <dbReference type="Pfam" id="PF01702"/>
    </source>
</evidence>
<dbReference type="GO" id="GO:0008616">
    <property type="term" value="P:tRNA queuosine(34) biosynthetic process"/>
    <property type="evidence" value="ECO:0007669"/>
    <property type="project" value="UniProtKB-UniRule"/>
</dbReference>
<comment type="caution">
    <text evidence="4">Lacks conserved residue(s) required for the propagation of feature annotation.</text>
</comment>
<evidence type="ECO:0000313" key="6">
    <source>
        <dbReference type="EMBL" id="KKQ74233.1"/>
    </source>
</evidence>
<evidence type="ECO:0000313" key="7">
    <source>
        <dbReference type="Proteomes" id="UP000034498"/>
    </source>
</evidence>
<evidence type="ECO:0000256" key="4">
    <source>
        <dbReference type="HAMAP-Rule" id="MF_00168"/>
    </source>
</evidence>
<dbReference type="UniPathway" id="UPA00392"/>
<comment type="cofactor">
    <cofactor evidence="4">
        <name>Zn(2+)</name>
        <dbReference type="ChEBI" id="CHEBI:29105"/>
    </cofactor>
    <text evidence="4">Binds 1 zinc ion per subunit.</text>
</comment>
<feature type="binding site" evidence="4">
    <location>
        <begin position="94"/>
        <end position="98"/>
    </location>
    <ligand>
        <name>substrate</name>
    </ligand>
</feature>
<dbReference type="PANTHER" id="PTHR46499">
    <property type="entry name" value="QUEUINE TRNA-RIBOSYLTRANSFERASE"/>
    <property type="match status" value="1"/>
</dbReference>
<feature type="binding site" evidence="4">
    <location>
        <position position="233"/>
    </location>
    <ligand>
        <name>substrate</name>
    </ligand>
</feature>
<dbReference type="Gene3D" id="3.20.20.105">
    <property type="entry name" value="Queuine tRNA-ribosyltransferase-like"/>
    <property type="match status" value="1"/>
</dbReference>
<dbReference type="InterPro" id="IPR036511">
    <property type="entry name" value="TGT-like_sf"/>
</dbReference>
<feature type="active site" description="Nucleophile" evidence="4">
    <location>
        <position position="283"/>
    </location>
</feature>
<dbReference type="STRING" id="1618336.US94_C0010G0009"/>
<name>A0A0G0K3E5_9BACT</name>
<dbReference type="EC" id="2.4.2.29" evidence="4"/>
<dbReference type="Pfam" id="PF01702">
    <property type="entry name" value="TGT"/>
    <property type="match status" value="1"/>
</dbReference>
<feature type="binding site" evidence="4">
    <location>
        <position position="339"/>
    </location>
    <ligand>
        <name>Zn(2+)</name>
        <dbReference type="ChEBI" id="CHEBI:29105"/>
    </ligand>
</feature>
<proteinExistence type="inferred from homology"/>
<dbReference type="NCBIfam" id="TIGR00449">
    <property type="entry name" value="tgt_general"/>
    <property type="match status" value="1"/>
</dbReference>
<evidence type="ECO:0000256" key="3">
    <source>
        <dbReference type="ARBA" id="ARBA00022694"/>
    </source>
</evidence>
<comment type="catalytic activity">
    <reaction evidence="4">
        <text>7-aminomethyl-7-carbaguanine + guanosine(34) in tRNA = 7-aminomethyl-7-carbaguanosine(34) in tRNA + guanine</text>
        <dbReference type="Rhea" id="RHEA:24104"/>
        <dbReference type="Rhea" id="RHEA-COMP:10341"/>
        <dbReference type="Rhea" id="RHEA-COMP:10342"/>
        <dbReference type="ChEBI" id="CHEBI:16235"/>
        <dbReference type="ChEBI" id="CHEBI:58703"/>
        <dbReference type="ChEBI" id="CHEBI:74269"/>
        <dbReference type="ChEBI" id="CHEBI:82833"/>
        <dbReference type="EC" id="2.4.2.29"/>
    </reaction>
</comment>
<dbReference type="GO" id="GO:0005829">
    <property type="term" value="C:cytosol"/>
    <property type="evidence" value="ECO:0007669"/>
    <property type="project" value="TreeGrafter"/>
</dbReference>
<dbReference type="InterPro" id="IPR004803">
    <property type="entry name" value="TGT"/>
</dbReference>
<comment type="subunit">
    <text evidence="4">Homodimer. Within each dimer, one monomer is responsible for RNA recognition and catalysis, while the other monomer binds to the replacement base PreQ1.</text>
</comment>
<feature type="binding site" evidence="4">
    <location>
        <position position="334"/>
    </location>
    <ligand>
        <name>Zn(2+)</name>
        <dbReference type="ChEBI" id="CHEBI:29105"/>
    </ligand>
</feature>
<dbReference type="AlphaFoldDB" id="A0A0G0K3E5"/>
<feature type="region of interest" description="RNA binding" evidence="4">
    <location>
        <begin position="264"/>
        <end position="270"/>
    </location>
</feature>
<comment type="similarity">
    <text evidence="4">Belongs to the queuine tRNA-ribosyltransferase family.</text>
</comment>
<comment type="function">
    <text evidence="4">Catalyzes the base-exchange of a guanine (G) residue with the queuine precursor 7-aminomethyl-7-deazaguanine (PreQ1) at position 34 (anticodon wobble position) in tRNAs with GU(N) anticodons (tRNA-Asp, -Asn, -His and -Tyr). Catalysis occurs through a double-displacement mechanism. The nucleophile active site attacks the C1' of nucleotide 34 to detach the guanine base from the RNA, forming a covalent enzyme-RNA intermediate. The proton acceptor active site deprotonates the incoming PreQ1, allowing a nucleophilic attack on the C1' of the ribose to form the product. After dissociation, two additional enzymatic reactions on the tRNA convert PreQ1 to queuine (Q), resulting in the hypermodified nucleoside queuosine (7-(((4,5-cis-dihydroxy-2-cyclopenten-1-yl)amino)methyl)-7-deazaguanosine).</text>
</comment>
<keyword evidence="3 4" id="KW-0819">tRNA processing</keyword>
<feature type="domain" description="tRNA-guanine(15) transglycosylase-like" evidence="5">
    <location>
        <begin position="17"/>
        <end position="382"/>
    </location>
</feature>
<dbReference type="PANTHER" id="PTHR46499:SF1">
    <property type="entry name" value="QUEUINE TRNA-RIBOSYLTRANSFERASE"/>
    <property type="match status" value="1"/>
</dbReference>
<dbReference type="InterPro" id="IPR002616">
    <property type="entry name" value="tRNA_ribo_trans-like"/>
</dbReference>
<evidence type="ECO:0000256" key="2">
    <source>
        <dbReference type="ARBA" id="ARBA00022679"/>
    </source>
</evidence>
<dbReference type="PATRIC" id="fig|1618336.3.peg.249"/>
<gene>
    <name evidence="4" type="primary">tgt</name>
    <name evidence="6" type="ORF">US94_C0010G0009</name>
</gene>
<comment type="caution">
    <text evidence="6">The sequence shown here is derived from an EMBL/GenBank/DDBJ whole genome shotgun (WGS) entry which is preliminary data.</text>
</comment>
<sequence>MHMFKFKITKKSKKNLARSGVLILPHGKVETPVFMPCATRGSVKGISQAELKQLGYKIILSNTYHLYLRPGDEQIKNLGGLQKFINWKKPILTDSGGYQVFSLGKNFRSYSDEEKLSSLVNVKKDGAWFKSHLDGSKHFFSPEKVIDIQKNLGSDIMMVLDECTEFPASKKRAAESMEMTHLWAQKSIEYWQSFKNSYQALFGIIQGSTYKDLRKKSAEYISSLGFDGLAVGGVSVGEGKRHMYQVMKWIGPLLPADKPHYLMGVGEPEDIIEAVKWGFDMFDCVLPSRLGRHGTVWVTSDWPLDLARGKNKFTKIDLRKTQFRKDKKIIMKGCGCEACKQGYSRAYISHLIREKEMLGMRLASIHNLWIISTLMDKIRKSI</sequence>